<dbReference type="OrthoDB" id="9778250at2"/>
<dbReference type="InterPro" id="IPR045175">
    <property type="entry name" value="M28_fam"/>
</dbReference>
<organism evidence="2 3">
    <name type="scientific">Flagellimonas meridianipacifica</name>
    <dbReference type="NCBI Taxonomy" id="1080225"/>
    <lineage>
        <taxon>Bacteria</taxon>
        <taxon>Pseudomonadati</taxon>
        <taxon>Bacteroidota</taxon>
        <taxon>Flavobacteriia</taxon>
        <taxon>Flavobacteriales</taxon>
        <taxon>Flavobacteriaceae</taxon>
        <taxon>Flagellimonas</taxon>
    </lineage>
</organism>
<gene>
    <name evidence="2" type="ORF">CLV81_3589</name>
</gene>
<dbReference type="InterPro" id="IPR018247">
    <property type="entry name" value="EF_Hand_1_Ca_BS"/>
</dbReference>
<feature type="domain" description="Peptidase M28" evidence="1">
    <location>
        <begin position="286"/>
        <end position="498"/>
    </location>
</feature>
<comment type="caution">
    <text evidence="2">The sequence shown here is derived from an EMBL/GenBank/DDBJ whole genome shotgun (WGS) entry which is preliminary data.</text>
</comment>
<dbReference type="AlphaFoldDB" id="A0A2T0MCJ6"/>
<dbReference type="EMBL" id="PVYX01000002">
    <property type="protein sequence ID" value="PRX55182.1"/>
    <property type="molecule type" value="Genomic_DNA"/>
</dbReference>
<dbReference type="SUPFAM" id="SSF53187">
    <property type="entry name" value="Zn-dependent exopeptidases"/>
    <property type="match status" value="1"/>
</dbReference>
<dbReference type="GO" id="GO:0006508">
    <property type="term" value="P:proteolysis"/>
    <property type="evidence" value="ECO:0007669"/>
    <property type="project" value="InterPro"/>
</dbReference>
<dbReference type="Proteomes" id="UP000237640">
    <property type="component" value="Unassembled WGS sequence"/>
</dbReference>
<dbReference type="Gene3D" id="3.50.30.30">
    <property type="match status" value="1"/>
</dbReference>
<dbReference type="PANTHER" id="PTHR12147">
    <property type="entry name" value="METALLOPEPTIDASE M28 FAMILY MEMBER"/>
    <property type="match status" value="1"/>
</dbReference>
<dbReference type="SUPFAM" id="SSF52025">
    <property type="entry name" value="PA domain"/>
    <property type="match status" value="1"/>
</dbReference>
<reference evidence="2 3" key="1">
    <citation type="submission" date="2018-03" db="EMBL/GenBank/DDBJ databases">
        <title>Genomic Encyclopedia of Archaeal and Bacterial Type Strains, Phase II (KMG-II): from individual species to whole genera.</title>
        <authorList>
            <person name="Goeker M."/>
        </authorList>
    </citation>
    <scope>NUCLEOTIDE SEQUENCE [LARGE SCALE GENOMIC DNA]</scope>
    <source>
        <strain evidence="2 3">DSM 25027</strain>
    </source>
</reference>
<dbReference type="PROSITE" id="PS00018">
    <property type="entry name" value="EF_HAND_1"/>
    <property type="match status" value="1"/>
</dbReference>
<protein>
    <submittedName>
        <fullName evidence="2">Peptidase M28-like protein</fullName>
    </submittedName>
</protein>
<evidence type="ECO:0000259" key="1">
    <source>
        <dbReference type="Pfam" id="PF04389"/>
    </source>
</evidence>
<dbReference type="RefSeq" id="WP_106146866.1">
    <property type="nucleotide sequence ID" value="NZ_PVYX01000002.1"/>
</dbReference>
<keyword evidence="3" id="KW-1185">Reference proteome</keyword>
<dbReference type="InterPro" id="IPR046450">
    <property type="entry name" value="PA_dom_sf"/>
</dbReference>
<dbReference type="InterPro" id="IPR007484">
    <property type="entry name" value="Peptidase_M28"/>
</dbReference>
<evidence type="ECO:0000313" key="2">
    <source>
        <dbReference type="EMBL" id="PRX55182.1"/>
    </source>
</evidence>
<name>A0A2T0MCJ6_9FLAO</name>
<dbReference type="PANTHER" id="PTHR12147:SF26">
    <property type="entry name" value="PEPTIDASE M28 DOMAIN-CONTAINING PROTEIN"/>
    <property type="match status" value="1"/>
</dbReference>
<proteinExistence type="predicted"/>
<dbReference type="Gene3D" id="3.40.630.10">
    <property type="entry name" value="Zn peptidases"/>
    <property type="match status" value="2"/>
</dbReference>
<dbReference type="GO" id="GO:0008235">
    <property type="term" value="F:metalloexopeptidase activity"/>
    <property type="evidence" value="ECO:0007669"/>
    <property type="project" value="InterPro"/>
</dbReference>
<sequence length="517" mass="57938">MKNVFWGFLFLIFSCNPSHKTVAQYKPSNKKADPIAYAQSITENDLKEHLYIYASDDFEGRETGTEGQKKAVAYLKNYYESLGIPAAKSDGDYFQKVPLLKSSVPTGAITINGTEFTIGETAISFAPAKGNHDQIVYLGYGIEEETYSDYSSVDVKDKIVLIKSGEPKNEDGTYALSGTIEASVWSNMSEAIGKKSQLALEKGAKGVLYFDSENYARYSEYYSFIKNSTNHRMSLLDEANNTLLMVLSLDAAKSLLPDIETDDIPKNLKTDITLDVVSTGLVDSENVVALLKGTEKPDEYVVISSHLDHIGVTADGQINNGADDDGSGSVALLEIAQAFKKAKNEGNGPKRSIVFLHVTGEEKGLLGSKYYTDYDPILPLEQTVANLNIDMIGRTDPKREGDRNYIYLIGSDKLSTELHDLSEAINEKYLQIELDYKYNDENDPNRFYYRSDHYNFAKNNIPIIFYFNGTHEDYHKPGDTPDKINYDLLENRTRLVFHTAWEVANREKRVVVDKPTE</sequence>
<evidence type="ECO:0000313" key="3">
    <source>
        <dbReference type="Proteomes" id="UP000237640"/>
    </source>
</evidence>
<dbReference type="PROSITE" id="PS51257">
    <property type="entry name" value="PROKAR_LIPOPROTEIN"/>
    <property type="match status" value="1"/>
</dbReference>
<dbReference type="Pfam" id="PF04389">
    <property type="entry name" value="Peptidase_M28"/>
    <property type="match status" value="1"/>
</dbReference>
<accession>A0A2T0MCJ6</accession>